<comment type="caution">
    <text evidence="1">The sequence shown here is derived from an EMBL/GenBank/DDBJ whole genome shotgun (WGS) entry which is preliminary data.</text>
</comment>
<accession>X0ZMC8</accession>
<name>X0ZMC8_9ZZZZ</name>
<proteinExistence type="predicted"/>
<dbReference type="EMBL" id="BART01008249">
    <property type="protein sequence ID" value="GAG70890.1"/>
    <property type="molecule type" value="Genomic_DNA"/>
</dbReference>
<sequence>MICPECEISMESMGYGDEKCPKCNHIEYSESEEAFENRMNTTSKGKDK</sequence>
<reference evidence="1" key="1">
    <citation type="journal article" date="2014" name="Front. Microbiol.">
        <title>High frequency of phylogenetically diverse reductive dehalogenase-homologous genes in deep subseafloor sedimentary metagenomes.</title>
        <authorList>
            <person name="Kawai M."/>
            <person name="Futagami T."/>
            <person name="Toyoda A."/>
            <person name="Takaki Y."/>
            <person name="Nishi S."/>
            <person name="Hori S."/>
            <person name="Arai W."/>
            <person name="Tsubouchi T."/>
            <person name="Morono Y."/>
            <person name="Uchiyama I."/>
            <person name="Ito T."/>
            <person name="Fujiyama A."/>
            <person name="Inagaki F."/>
            <person name="Takami H."/>
        </authorList>
    </citation>
    <scope>NUCLEOTIDE SEQUENCE</scope>
    <source>
        <strain evidence="1">Expedition CK06-06</strain>
    </source>
</reference>
<gene>
    <name evidence="1" type="ORF">S01H4_18589</name>
</gene>
<protein>
    <submittedName>
        <fullName evidence="1">Uncharacterized protein</fullName>
    </submittedName>
</protein>
<evidence type="ECO:0000313" key="1">
    <source>
        <dbReference type="EMBL" id="GAG70890.1"/>
    </source>
</evidence>
<organism evidence="1">
    <name type="scientific">marine sediment metagenome</name>
    <dbReference type="NCBI Taxonomy" id="412755"/>
    <lineage>
        <taxon>unclassified sequences</taxon>
        <taxon>metagenomes</taxon>
        <taxon>ecological metagenomes</taxon>
    </lineage>
</organism>
<dbReference type="AlphaFoldDB" id="X0ZMC8"/>